<reference evidence="2 3" key="1">
    <citation type="submission" date="2014-06" db="EMBL/GenBank/DDBJ databases">
        <authorList>
            <person name="Swart Estienne"/>
        </authorList>
    </citation>
    <scope>NUCLEOTIDE SEQUENCE [LARGE SCALE GENOMIC DNA]</scope>
    <source>
        <strain evidence="2 3">130c</strain>
    </source>
</reference>
<proteinExistence type="predicted"/>
<dbReference type="Proteomes" id="UP000039865">
    <property type="component" value="Unassembled WGS sequence"/>
</dbReference>
<evidence type="ECO:0000313" key="3">
    <source>
        <dbReference type="Proteomes" id="UP000039865"/>
    </source>
</evidence>
<evidence type="ECO:0000313" key="2">
    <source>
        <dbReference type="EMBL" id="CDW75255.1"/>
    </source>
</evidence>
<keyword evidence="3" id="KW-1185">Reference proteome</keyword>
<protein>
    <submittedName>
        <fullName evidence="2">Uncharacterized protein</fullName>
    </submittedName>
</protein>
<dbReference type="AlphaFoldDB" id="A0A077ZZ99"/>
<accession>A0A077ZZ99</accession>
<feature type="region of interest" description="Disordered" evidence="1">
    <location>
        <begin position="1"/>
        <end position="52"/>
    </location>
</feature>
<evidence type="ECO:0000256" key="1">
    <source>
        <dbReference type="SAM" id="MobiDB-lite"/>
    </source>
</evidence>
<sequence length="99" mass="11679">MQLNNPQDFILEGDSFSDDSDDDEDEDENSDDDQDNQDNNQETEQKETNFYSTQECILPQISLKFKHATTTFNIHEIGHFEASDQEEEKKLRFKSNNRR</sequence>
<feature type="compositionally biased region" description="Acidic residues" evidence="1">
    <location>
        <begin position="15"/>
        <end position="36"/>
    </location>
</feature>
<feature type="compositionally biased region" description="Basic and acidic residues" evidence="1">
    <location>
        <begin position="79"/>
        <end position="90"/>
    </location>
</feature>
<dbReference type="EMBL" id="CCKQ01004119">
    <property type="protein sequence ID" value="CDW75255.1"/>
    <property type="molecule type" value="Genomic_DNA"/>
</dbReference>
<dbReference type="InParanoid" id="A0A077ZZ99"/>
<gene>
    <name evidence="2" type="primary">Contig5360.g5733</name>
    <name evidence="2" type="ORF">STYLEM_4242</name>
</gene>
<name>A0A077ZZ99_STYLE</name>
<feature type="region of interest" description="Disordered" evidence="1">
    <location>
        <begin position="79"/>
        <end position="99"/>
    </location>
</feature>
<organism evidence="2 3">
    <name type="scientific">Stylonychia lemnae</name>
    <name type="common">Ciliate</name>
    <dbReference type="NCBI Taxonomy" id="5949"/>
    <lineage>
        <taxon>Eukaryota</taxon>
        <taxon>Sar</taxon>
        <taxon>Alveolata</taxon>
        <taxon>Ciliophora</taxon>
        <taxon>Intramacronucleata</taxon>
        <taxon>Spirotrichea</taxon>
        <taxon>Stichotrichia</taxon>
        <taxon>Sporadotrichida</taxon>
        <taxon>Oxytrichidae</taxon>
        <taxon>Stylonychinae</taxon>
        <taxon>Stylonychia</taxon>
    </lineage>
</organism>